<accession>A0ABR3LW48</accession>
<feature type="region of interest" description="Disordered" evidence="1">
    <location>
        <begin position="222"/>
        <end position="253"/>
    </location>
</feature>
<feature type="compositionally biased region" description="Basic and acidic residues" evidence="1">
    <location>
        <begin position="132"/>
        <end position="144"/>
    </location>
</feature>
<gene>
    <name evidence="2" type="ORF">QQF64_013928</name>
</gene>
<evidence type="ECO:0000313" key="2">
    <source>
        <dbReference type="EMBL" id="KAL1255867.1"/>
    </source>
</evidence>
<proteinExistence type="predicted"/>
<protein>
    <submittedName>
        <fullName evidence="2">Uncharacterized protein</fullName>
    </submittedName>
</protein>
<feature type="region of interest" description="Disordered" evidence="1">
    <location>
        <begin position="122"/>
        <end position="182"/>
    </location>
</feature>
<reference evidence="2 3" key="1">
    <citation type="submission" date="2023-09" db="EMBL/GenBank/DDBJ databases">
        <authorList>
            <person name="Wang M."/>
        </authorList>
    </citation>
    <scope>NUCLEOTIDE SEQUENCE [LARGE SCALE GENOMIC DNA]</scope>
    <source>
        <strain evidence="2">GT-2023</strain>
        <tissue evidence="2">Liver</tissue>
    </source>
</reference>
<dbReference type="EMBL" id="JAYMGO010000019">
    <property type="protein sequence ID" value="KAL1255867.1"/>
    <property type="molecule type" value="Genomic_DNA"/>
</dbReference>
<dbReference type="Proteomes" id="UP001558613">
    <property type="component" value="Unassembled WGS sequence"/>
</dbReference>
<comment type="caution">
    <text evidence="2">The sequence shown here is derived from an EMBL/GenBank/DDBJ whole genome shotgun (WGS) entry which is preliminary data.</text>
</comment>
<name>A0ABR3LW48_9TELE</name>
<feature type="compositionally biased region" description="Basic and acidic residues" evidence="1">
    <location>
        <begin position="222"/>
        <end position="241"/>
    </location>
</feature>
<evidence type="ECO:0000313" key="3">
    <source>
        <dbReference type="Proteomes" id="UP001558613"/>
    </source>
</evidence>
<evidence type="ECO:0000256" key="1">
    <source>
        <dbReference type="SAM" id="MobiDB-lite"/>
    </source>
</evidence>
<feature type="compositionally biased region" description="Polar residues" evidence="1">
    <location>
        <begin position="162"/>
        <end position="174"/>
    </location>
</feature>
<organism evidence="2 3">
    <name type="scientific">Cirrhinus molitorella</name>
    <name type="common">mud carp</name>
    <dbReference type="NCBI Taxonomy" id="172907"/>
    <lineage>
        <taxon>Eukaryota</taxon>
        <taxon>Metazoa</taxon>
        <taxon>Chordata</taxon>
        <taxon>Craniata</taxon>
        <taxon>Vertebrata</taxon>
        <taxon>Euteleostomi</taxon>
        <taxon>Actinopterygii</taxon>
        <taxon>Neopterygii</taxon>
        <taxon>Teleostei</taxon>
        <taxon>Ostariophysi</taxon>
        <taxon>Cypriniformes</taxon>
        <taxon>Cyprinidae</taxon>
        <taxon>Labeoninae</taxon>
        <taxon>Labeonini</taxon>
        <taxon>Cirrhinus</taxon>
    </lineage>
</organism>
<sequence>MHPISPPSGLNVSPFVSYEILTGVSCVYEKAVGPLGPGTPHATCLMKGTALPLPIRTQWQCVCEVRSLLAAERAVFLCSATAGLRQSEGTQPVTNSQHCCQLCDMGTTRPALNHVSNRPSLAEVPDTMHSSDPSRCENHTKKTQDQNSRYGSVRTHRYRPSECSTASPTRGTESLTAGTRGGRQLRGTLSHVVRGHGISPQAVRQLLCPHKDGLFVTAKLRRGSEKHRAKERERMKEKDRAASTPLESSGSDLTLTFVTSPTQFIPHAAGLVMLGELFCQVQEDKSPPCQGSRGHSCSSAVGP</sequence>
<keyword evidence="3" id="KW-1185">Reference proteome</keyword>